<dbReference type="OrthoDB" id="2017782at2759"/>
<accession>A0A4C1VNU8</accession>
<name>A0A4C1VNU8_EUMVA</name>
<evidence type="ECO:0000313" key="1">
    <source>
        <dbReference type="EMBL" id="GBP39445.1"/>
    </source>
</evidence>
<protein>
    <submittedName>
        <fullName evidence="1">Uncharacterized protein</fullName>
    </submittedName>
</protein>
<comment type="caution">
    <text evidence="1">The sequence shown here is derived from an EMBL/GenBank/DDBJ whole genome shotgun (WGS) entry which is preliminary data.</text>
</comment>
<dbReference type="Proteomes" id="UP000299102">
    <property type="component" value="Unassembled WGS sequence"/>
</dbReference>
<sequence>MAADNEEWNNFMHRVNELSGLVRDMTSGDRAREERAKGLADAYSAGRDVVLGEGGASATKVKWDRTVINRAAFDSRADGEVCVSTAFYGT</sequence>
<evidence type="ECO:0000313" key="2">
    <source>
        <dbReference type="Proteomes" id="UP000299102"/>
    </source>
</evidence>
<dbReference type="EMBL" id="BGZK01000366">
    <property type="protein sequence ID" value="GBP39445.1"/>
    <property type="molecule type" value="Genomic_DNA"/>
</dbReference>
<reference evidence="1 2" key="1">
    <citation type="journal article" date="2019" name="Commun. Biol.">
        <title>The bagworm genome reveals a unique fibroin gene that provides high tensile strength.</title>
        <authorList>
            <person name="Kono N."/>
            <person name="Nakamura H."/>
            <person name="Ohtoshi R."/>
            <person name="Tomita M."/>
            <person name="Numata K."/>
            <person name="Arakawa K."/>
        </authorList>
    </citation>
    <scope>NUCLEOTIDE SEQUENCE [LARGE SCALE GENOMIC DNA]</scope>
</reference>
<organism evidence="1 2">
    <name type="scientific">Eumeta variegata</name>
    <name type="common">Bagworm moth</name>
    <name type="synonym">Eumeta japonica</name>
    <dbReference type="NCBI Taxonomy" id="151549"/>
    <lineage>
        <taxon>Eukaryota</taxon>
        <taxon>Metazoa</taxon>
        <taxon>Ecdysozoa</taxon>
        <taxon>Arthropoda</taxon>
        <taxon>Hexapoda</taxon>
        <taxon>Insecta</taxon>
        <taxon>Pterygota</taxon>
        <taxon>Neoptera</taxon>
        <taxon>Endopterygota</taxon>
        <taxon>Lepidoptera</taxon>
        <taxon>Glossata</taxon>
        <taxon>Ditrysia</taxon>
        <taxon>Tineoidea</taxon>
        <taxon>Psychidae</taxon>
        <taxon>Oiketicinae</taxon>
        <taxon>Eumeta</taxon>
    </lineage>
</organism>
<keyword evidence="2" id="KW-1185">Reference proteome</keyword>
<gene>
    <name evidence="1" type="ORF">EVAR_23796_1</name>
</gene>
<dbReference type="AlphaFoldDB" id="A0A4C1VNU8"/>
<proteinExistence type="predicted"/>